<keyword evidence="2 4" id="KW-0853">WD repeat</keyword>
<dbReference type="PANTHER" id="PTHR14091:SF0">
    <property type="entry name" value="PERIODIC TRYPTOPHAN PROTEIN 1 HOMOLOG"/>
    <property type="match status" value="1"/>
</dbReference>
<keyword evidence="7" id="KW-1185">Reference proteome</keyword>
<feature type="compositionally biased region" description="Acidic residues" evidence="5">
    <location>
        <begin position="63"/>
        <end position="83"/>
    </location>
</feature>
<feature type="region of interest" description="Disordered" evidence="5">
    <location>
        <begin position="230"/>
        <end position="250"/>
    </location>
</feature>
<dbReference type="InterPro" id="IPR036322">
    <property type="entry name" value="WD40_repeat_dom_sf"/>
</dbReference>
<organism evidence="6 7">
    <name type="scientific">Apatococcus lobatus</name>
    <dbReference type="NCBI Taxonomy" id="904363"/>
    <lineage>
        <taxon>Eukaryota</taxon>
        <taxon>Viridiplantae</taxon>
        <taxon>Chlorophyta</taxon>
        <taxon>core chlorophytes</taxon>
        <taxon>Trebouxiophyceae</taxon>
        <taxon>Chlorellales</taxon>
        <taxon>Chlorellaceae</taxon>
        <taxon>Apatococcus</taxon>
    </lineage>
</organism>
<dbReference type="InterPro" id="IPR019775">
    <property type="entry name" value="WD40_repeat_CS"/>
</dbReference>
<dbReference type="PROSITE" id="PS50082">
    <property type="entry name" value="WD_REPEATS_2"/>
    <property type="match status" value="2"/>
</dbReference>
<dbReference type="Pfam" id="PF00400">
    <property type="entry name" value="WD40"/>
    <property type="match status" value="3"/>
</dbReference>
<dbReference type="SUPFAM" id="SSF50978">
    <property type="entry name" value="WD40 repeat-like"/>
    <property type="match status" value="1"/>
</dbReference>
<dbReference type="PRINTS" id="PR00320">
    <property type="entry name" value="GPROTEINBRPT"/>
</dbReference>
<keyword evidence="3" id="KW-0677">Repeat</keyword>
<name>A0AAW1R0T4_9CHLO</name>
<dbReference type="GO" id="GO:0005634">
    <property type="term" value="C:nucleus"/>
    <property type="evidence" value="ECO:0007669"/>
    <property type="project" value="TreeGrafter"/>
</dbReference>
<dbReference type="Gene3D" id="2.130.10.10">
    <property type="entry name" value="YVTN repeat-like/Quinoprotein amine dehydrogenase"/>
    <property type="match status" value="2"/>
</dbReference>
<dbReference type="PROSITE" id="PS50294">
    <property type="entry name" value="WD_REPEATS_REGION"/>
    <property type="match status" value="1"/>
</dbReference>
<evidence type="ECO:0000313" key="7">
    <source>
        <dbReference type="Proteomes" id="UP001438707"/>
    </source>
</evidence>
<dbReference type="PANTHER" id="PTHR14091">
    <property type="entry name" value="PERIODIC TRYPTOPHAN PROTEIN 1"/>
    <property type="match status" value="1"/>
</dbReference>
<evidence type="ECO:0000256" key="2">
    <source>
        <dbReference type="ARBA" id="ARBA00022574"/>
    </source>
</evidence>
<dbReference type="InterPro" id="IPR020472">
    <property type="entry name" value="WD40_PAC1"/>
</dbReference>
<evidence type="ECO:0000256" key="5">
    <source>
        <dbReference type="SAM" id="MobiDB-lite"/>
    </source>
</evidence>
<feature type="compositionally biased region" description="Acidic residues" evidence="5">
    <location>
        <begin position="28"/>
        <end position="38"/>
    </location>
</feature>
<dbReference type="InterPro" id="IPR001680">
    <property type="entry name" value="WD40_rpt"/>
</dbReference>
<sequence>MISALSWIPKGAANLATPAQPDPASDSDVNEGDSDNAEIEQAQRVAAALRATGAGPSDREPGAEDEAMAELNLEDYDESDEDESGRRIFGSSNPGMAFYKDNKQDPYMAQIADDEDSDAGLDEVQPDDHLIVTSRSEDDVSYLEVWVYQEAESTGDVPNIYVHHDLLLPAFPLSLAWVGCERLGGAPGRNFAAVGTSDPGIEIWDLDASDAVEPVVTLGGVPREAVLASETVDEDDMAPAEGKMNKKKKRRQQAEAALAGTSAGVNQALRPGSHTDAVLGLAWNPASPNVLASASADASAKIWDLNTAQCQATLTHHSDKVQALAWNPAEAAVLLTAAFDRSAALADVRLPTAATPKWELSADAECAAWSIAQPTQFLVASEDGVVACFDGRAGAGSAPIFRLAAHDKPTCAISFCAAAPNLLATASADKLVKLWNVSGNQPSMVASQNLKAGSVFAGGFSANAPHLFAVGGAKGSVAVWDVLSSAAVTSSFGRAISRAPG</sequence>
<dbReference type="AlphaFoldDB" id="A0AAW1R0T4"/>
<evidence type="ECO:0000256" key="4">
    <source>
        <dbReference type="PROSITE-ProRule" id="PRU00221"/>
    </source>
</evidence>
<comment type="caution">
    <text evidence="6">The sequence shown here is derived from an EMBL/GenBank/DDBJ whole genome shotgun (WGS) entry which is preliminary data.</text>
</comment>
<dbReference type="Proteomes" id="UP001438707">
    <property type="component" value="Unassembled WGS sequence"/>
</dbReference>
<evidence type="ECO:0000256" key="1">
    <source>
        <dbReference type="ARBA" id="ARBA00022553"/>
    </source>
</evidence>
<feature type="repeat" description="WD" evidence="4">
    <location>
        <begin position="403"/>
        <end position="445"/>
    </location>
</feature>
<reference evidence="6 7" key="1">
    <citation type="journal article" date="2024" name="Nat. Commun.">
        <title>Phylogenomics reveals the evolutionary origins of lichenization in chlorophyte algae.</title>
        <authorList>
            <person name="Puginier C."/>
            <person name="Libourel C."/>
            <person name="Otte J."/>
            <person name="Skaloud P."/>
            <person name="Haon M."/>
            <person name="Grisel S."/>
            <person name="Petersen M."/>
            <person name="Berrin J.G."/>
            <person name="Delaux P.M."/>
            <person name="Dal Grande F."/>
            <person name="Keller J."/>
        </authorList>
    </citation>
    <scope>NUCLEOTIDE SEQUENCE [LARGE SCALE GENOMIC DNA]</scope>
    <source>
        <strain evidence="6 7">SAG 2145</strain>
    </source>
</reference>
<dbReference type="SMART" id="SM00320">
    <property type="entry name" value="WD40"/>
    <property type="match status" value="5"/>
</dbReference>
<protein>
    <submittedName>
        <fullName evidence="6">Uncharacterized protein</fullName>
    </submittedName>
</protein>
<dbReference type="InterPro" id="IPR044285">
    <property type="entry name" value="PWP1"/>
</dbReference>
<evidence type="ECO:0000256" key="3">
    <source>
        <dbReference type="ARBA" id="ARBA00022737"/>
    </source>
</evidence>
<gene>
    <name evidence="6" type="ORF">WJX74_002048</name>
</gene>
<dbReference type="InterPro" id="IPR015943">
    <property type="entry name" value="WD40/YVTN_repeat-like_dom_sf"/>
</dbReference>
<dbReference type="GO" id="GO:0006364">
    <property type="term" value="P:rRNA processing"/>
    <property type="evidence" value="ECO:0007669"/>
    <property type="project" value="InterPro"/>
</dbReference>
<feature type="repeat" description="WD" evidence="4">
    <location>
        <begin position="271"/>
        <end position="313"/>
    </location>
</feature>
<keyword evidence="1" id="KW-0597">Phosphoprotein</keyword>
<evidence type="ECO:0000313" key="6">
    <source>
        <dbReference type="EMBL" id="KAK9826967.1"/>
    </source>
</evidence>
<feature type="region of interest" description="Disordered" evidence="5">
    <location>
        <begin position="13"/>
        <end position="95"/>
    </location>
</feature>
<dbReference type="PROSITE" id="PS00678">
    <property type="entry name" value="WD_REPEATS_1"/>
    <property type="match status" value="2"/>
</dbReference>
<dbReference type="EMBL" id="JALJOS010000019">
    <property type="protein sequence ID" value="KAK9826967.1"/>
    <property type="molecule type" value="Genomic_DNA"/>
</dbReference>
<proteinExistence type="predicted"/>
<accession>A0AAW1R0T4</accession>